<gene>
    <name evidence="1" type="ORF">DW228_06190</name>
</gene>
<accession>A0A396C1Q3</accession>
<proteinExistence type="predicted"/>
<protein>
    <recommendedName>
        <fullName evidence="3">Phage head morphogenesis domain-containing protein</fullName>
    </recommendedName>
</protein>
<dbReference type="AlphaFoldDB" id="A0A396C1Q3"/>
<evidence type="ECO:0000313" key="2">
    <source>
        <dbReference type="Proteomes" id="UP000266644"/>
    </source>
</evidence>
<name>A0A396C1Q3_BACFG</name>
<organism evidence="1 2">
    <name type="scientific">Bacteroides fragilis</name>
    <dbReference type="NCBI Taxonomy" id="817"/>
    <lineage>
        <taxon>Bacteria</taxon>
        <taxon>Pseudomonadati</taxon>
        <taxon>Bacteroidota</taxon>
        <taxon>Bacteroidia</taxon>
        <taxon>Bacteroidales</taxon>
        <taxon>Bacteroidaceae</taxon>
        <taxon>Bacteroides</taxon>
    </lineage>
</organism>
<sequence length="233" mass="26709">MIEEMITLRTSSLLESVLSGLNLGFDRAMALLRNKNDIVTLKDRGQRDILVAAIDNLVEFAAAQENTMLGELPEEIDFRHPEQYEDLCGKYNKTYARQENMDVLYAAAVASWWMDVPSETLVTFMTQGDERVRAWHLSFEGTTYPKREFPPELIPPIEFGCRCFLITESSASHIKAAMDKVGREGNPIKVSPVFKESLAVKGKIFSYEHSYFKRPLPPRIQDIIKRIKEKLYL</sequence>
<comment type="caution">
    <text evidence="1">The sequence shown here is derived from an EMBL/GenBank/DDBJ whole genome shotgun (WGS) entry which is preliminary data.</text>
</comment>
<evidence type="ECO:0000313" key="1">
    <source>
        <dbReference type="EMBL" id="RHH14491.1"/>
    </source>
</evidence>
<reference evidence="1 2" key="1">
    <citation type="submission" date="2018-08" db="EMBL/GenBank/DDBJ databases">
        <title>A genome reference for cultivated species of the human gut microbiota.</title>
        <authorList>
            <person name="Zou Y."/>
            <person name="Xue W."/>
            <person name="Luo G."/>
        </authorList>
    </citation>
    <scope>NUCLEOTIDE SEQUENCE [LARGE SCALE GENOMIC DNA]</scope>
    <source>
        <strain evidence="1 2">AM18-6</strain>
    </source>
</reference>
<evidence type="ECO:0008006" key="3">
    <source>
        <dbReference type="Google" id="ProtNLM"/>
    </source>
</evidence>
<dbReference type="EMBL" id="QRJE01000008">
    <property type="protein sequence ID" value="RHH14491.1"/>
    <property type="molecule type" value="Genomic_DNA"/>
</dbReference>
<dbReference type="Proteomes" id="UP000266644">
    <property type="component" value="Unassembled WGS sequence"/>
</dbReference>